<dbReference type="GO" id="GO:0004497">
    <property type="term" value="F:monooxygenase activity"/>
    <property type="evidence" value="ECO:0007669"/>
    <property type="project" value="UniProtKB-KW"/>
</dbReference>
<reference evidence="7 8" key="1">
    <citation type="submission" date="2019-09" db="EMBL/GenBank/DDBJ databases">
        <authorList>
            <person name="Park J.-S."/>
            <person name="Choi H.-J."/>
        </authorList>
    </citation>
    <scope>NUCLEOTIDE SEQUENCE [LARGE SCALE GENOMIC DNA]</scope>
    <source>
        <strain evidence="7 8">176SS1-4</strain>
    </source>
</reference>
<evidence type="ECO:0000313" key="7">
    <source>
        <dbReference type="EMBL" id="KAA9008912.1"/>
    </source>
</evidence>
<dbReference type="PANTHER" id="PTHR13789">
    <property type="entry name" value="MONOOXYGENASE"/>
    <property type="match status" value="1"/>
</dbReference>
<comment type="cofactor">
    <cofactor evidence="1">
        <name>FAD</name>
        <dbReference type="ChEBI" id="CHEBI:57692"/>
    </cofactor>
</comment>
<dbReference type="InterPro" id="IPR002938">
    <property type="entry name" value="FAD-bd"/>
</dbReference>
<evidence type="ECO:0000256" key="5">
    <source>
        <dbReference type="ARBA" id="ARBA00023033"/>
    </source>
</evidence>
<keyword evidence="4" id="KW-0560">Oxidoreductase</keyword>
<name>A0A5J5GN88_9RHOB</name>
<dbReference type="RefSeq" id="WP_150444445.1">
    <property type="nucleotide sequence ID" value="NZ_VYQE01000002.1"/>
</dbReference>
<keyword evidence="2" id="KW-0285">Flavoprotein</keyword>
<organism evidence="7 8">
    <name type="scientific">Histidinibacterium aquaticum</name>
    <dbReference type="NCBI Taxonomy" id="2613962"/>
    <lineage>
        <taxon>Bacteria</taxon>
        <taxon>Pseudomonadati</taxon>
        <taxon>Pseudomonadota</taxon>
        <taxon>Alphaproteobacteria</taxon>
        <taxon>Rhodobacterales</taxon>
        <taxon>Paracoccaceae</taxon>
        <taxon>Histidinibacterium</taxon>
    </lineage>
</organism>
<keyword evidence="3" id="KW-0274">FAD</keyword>
<feature type="domain" description="FAD-binding" evidence="6">
    <location>
        <begin position="2"/>
        <end position="324"/>
    </location>
</feature>
<dbReference type="GO" id="GO:0071949">
    <property type="term" value="F:FAD binding"/>
    <property type="evidence" value="ECO:0007669"/>
    <property type="project" value="InterPro"/>
</dbReference>
<dbReference type="PANTHER" id="PTHR13789:SF318">
    <property type="entry name" value="GERANYLGERANYL DIPHOSPHATE REDUCTASE"/>
    <property type="match status" value="1"/>
</dbReference>
<dbReference type="EMBL" id="VYQE01000002">
    <property type="protein sequence ID" value="KAA9008912.1"/>
    <property type="molecule type" value="Genomic_DNA"/>
</dbReference>
<dbReference type="SUPFAM" id="SSF51905">
    <property type="entry name" value="FAD/NAD(P)-binding domain"/>
    <property type="match status" value="1"/>
</dbReference>
<dbReference type="InterPro" id="IPR050493">
    <property type="entry name" value="FAD-dep_Monooxygenase_BioMet"/>
</dbReference>
<dbReference type="PRINTS" id="PR00420">
    <property type="entry name" value="RNGMNOXGNASE"/>
</dbReference>
<dbReference type="Pfam" id="PF01494">
    <property type="entry name" value="FAD_binding_3"/>
    <property type="match status" value="1"/>
</dbReference>
<dbReference type="InterPro" id="IPR036188">
    <property type="entry name" value="FAD/NAD-bd_sf"/>
</dbReference>
<dbReference type="Gene3D" id="3.50.50.60">
    <property type="entry name" value="FAD/NAD(P)-binding domain"/>
    <property type="match status" value="1"/>
</dbReference>
<evidence type="ECO:0000256" key="2">
    <source>
        <dbReference type="ARBA" id="ARBA00022630"/>
    </source>
</evidence>
<evidence type="ECO:0000256" key="1">
    <source>
        <dbReference type="ARBA" id="ARBA00001974"/>
    </source>
</evidence>
<dbReference type="AlphaFoldDB" id="A0A5J5GN88"/>
<keyword evidence="5" id="KW-0503">Monooxygenase</keyword>
<comment type="caution">
    <text evidence="7">The sequence shown here is derived from an EMBL/GenBank/DDBJ whole genome shotgun (WGS) entry which is preliminary data.</text>
</comment>
<evidence type="ECO:0000313" key="8">
    <source>
        <dbReference type="Proteomes" id="UP000326554"/>
    </source>
</evidence>
<sequence length="371" mass="39334">MTVAVIGGGIGGLAVAAAVARRGAGVTLFEQAPELTEIGAGIQITPNGGRVLDALGLADEAARRGIAAEAVEPMDGLTGKPVARFDLTGLEGPPYRFFHRSDLIDMLAGAARAAGVEIRLGARIAEVAPDGSFAVDGETVRPDLTVGADGIRSVVRPVLNGADTPFFTGQVAWRAVVAAEAPPAARIWMAPGQHVVSYPLPGGRVNLVAVQERREWTEEGWHHAADPGDLRHAFRHFSGRVRGLLSHVDRVRVWGLFRHPVAGTWARDGLALLGDAAHPTLPFLAQGANLALEDAWCLARAWEEDRLDGYGADRAPRVRRAVAAAEANARNYHLRGPARLAGLGAVKAVGLLAPRRFLARLDWLYGHDVTA</sequence>
<keyword evidence="8" id="KW-1185">Reference proteome</keyword>
<protein>
    <submittedName>
        <fullName evidence="7">NAD(P)-binding protein</fullName>
    </submittedName>
</protein>
<proteinExistence type="predicted"/>
<accession>A0A5J5GN88</accession>
<evidence type="ECO:0000259" key="6">
    <source>
        <dbReference type="Pfam" id="PF01494"/>
    </source>
</evidence>
<dbReference type="Proteomes" id="UP000326554">
    <property type="component" value="Unassembled WGS sequence"/>
</dbReference>
<evidence type="ECO:0000256" key="3">
    <source>
        <dbReference type="ARBA" id="ARBA00022827"/>
    </source>
</evidence>
<dbReference type="SUPFAM" id="SSF54373">
    <property type="entry name" value="FAD-linked reductases, C-terminal domain"/>
    <property type="match status" value="1"/>
</dbReference>
<gene>
    <name evidence="7" type="ORF">F3S47_06520</name>
</gene>
<evidence type="ECO:0000256" key="4">
    <source>
        <dbReference type="ARBA" id="ARBA00023002"/>
    </source>
</evidence>